<sequence>MRKVWKIGLMGLLILSLIVGASAYRFGAPDQIRQNTGIAEYDVSEIEAKAREILSNAEVVERCTANVTHYSIVYDGKVVGVLWKNVDLNSVEIGQPWIAKWGVKVPLYSNGELVGQMFIDGQPFGFVKARGQHGMHGYGMHGSEQGPKPWCSCSNN</sequence>
<reference evidence="1 2" key="1">
    <citation type="submission" date="2013-07" db="EMBL/GenBank/DDBJ databases">
        <title>Genome of Archaeoglobus fulgidus.</title>
        <authorList>
            <person name="Fiebig A."/>
            <person name="Birkeland N.-K."/>
        </authorList>
    </citation>
    <scope>NUCLEOTIDE SEQUENCE [LARGE SCALE GENOMIC DNA]</scope>
    <source>
        <strain evidence="1 2">DSM 8774</strain>
    </source>
</reference>
<name>A0A075WGD0_ARCFL</name>
<dbReference type="EMBL" id="CP006577">
    <property type="protein sequence ID" value="AIG98139.1"/>
    <property type="molecule type" value="Genomic_DNA"/>
</dbReference>
<organism evidence="1 2">
    <name type="scientific">Archaeoglobus fulgidus DSM 8774</name>
    <dbReference type="NCBI Taxonomy" id="1344584"/>
    <lineage>
        <taxon>Archaea</taxon>
        <taxon>Methanobacteriati</taxon>
        <taxon>Methanobacteriota</taxon>
        <taxon>Archaeoglobi</taxon>
        <taxon>Archaeoglobales</taxon>
        <taxon>Archaeoglobaceae</taxon>
        <taxon>Archaeoglobus</taxon>
    </lineage>
</organism>
<proteinExistence type="predicted"/>
<dbReference type="RefSeq" id="WP_156029523.1">
    <property type="nucleotide sequence ID" value="NZ_CP006577.1"/>
</dbReference>
<evidence type="ECO:0000313" key="1">
    <source>
        <dbReference type="EMBL" id="AIG98139.1"/>
    </source>
</evidence>
<dbReference type="Proteomes" id="UP000028501">
    <property type="component" value="Chromosome"/>
</dbReference>
<evidence type="ECO:0000313" key="2">
    <source>
        <dbReference type="Proteomes" id="UP000028501"/>
    </source>
</evidence>
<dbReference type="KEGG" id="afg:AFULGI_00013680"/>
<protein>
    <submittedName>
        <fullName evidence="1">Uncharacterized protein</fullName>
    </submittedName>
</protein>
<dbReference type="AlphaFoldDB" id="A0A075WGD0"/>
<gene>
    <name evidence="1" type="ORF">AFULGI_00013680</name>
</gene>
<dbReference type="HOGENOM" id="CLU_1870748_0_0_2"/>
<accession>A0A075WGD0</accession>
<dbReference type="GeneID" id="24794872"/>